<gene>
    <name evidence="2" type="ORF">JOM49_004087</name>
</gene>
<evidence type="ECO:0000256" key="1">
    <source>
        <dbReference type="SAM" id="Phobius"/>
    </source>
</evidence>
<sequence length="48" mass="5226">MHWVLAHQGGWDEIMVFAGPVAIIVLLVVLARRQVPPPEDGDDEPPGP</sequence>
<evidence type="ECO:0000313" key="3">
    <source>
        <dbReference type="Proteomes" id="UP000741013"/>
    </source>
</evidence>
<feature type="transmembrane region" description="Helical" evidence="1">
    <location>
        <begin position="14"/>
        <end position="31"/>
    </location>
</feature>
<keyword evidence="3" id="KW-1185">Reference proteome</keyword>
<dbReference type="EMBL" id="JAGGMS010000001">
    <property type="protein sequence ID" value="MBP2182561.1"/>
    <property type="molecule type" value="Genomic_DNA"/>
</dbReference>
<accession>A0ABS4PVG7</accession>
<keyword evidence="1" id="KW-1133">Transmembrane helix</keyword>
<keyword evidence="1" id="KW-0472">Membrane</keyword>
<organism evidence="2 3">
    <name type="scientific">Amycolatopsis magusensis</name>
    <dbReference type="NCBI Taxonomy" id="882444"/>
    <lineage>
        <taxon>Bacteria</taxon>
        <taxon>Bacillati</taxon>
        <taxon>Actinomycetota</taxon>
        <taxon>Actinomycetes</taxon>
        <taxon>Pseudonocardiales</taxon>
        <taxon>Pseudonocardiaceae</taxon>
        <taxon>Amycolatopsis</taxon>
    </lineage>
</organism>
<dbReference type="RefSeq" id="WP_209665849.1">
    <property type="nucleotide sequence ID" value="NZ_JAGGMS010000001.1"/>
</dbReference>
<keyword evidence="1" id="KW-0812">Transmembrane</keyword>
<protein>
    <submittedName>
        <fullName evidence="2">Uncharacterized protein</fullName>
    </submittedName>
</protein>
<reference evidence="2 3" key="1">
    <citation type="submission" date="2021-03" db="EMBL/GenBank/DDBJ databases">
        <title>Sequencing the genomes of 1000 actinobacteria strains.</title>
        <authorList>
            <person name="Klenk H.-P."/>
        </authorList>
    </citation>
    <scope>NUCLEOTIDE SEQUENCE [LARGE SCALE GENOMIC DNA]</scope>
    <source>
        <strain evidence="2 3">DSM 45510</strain>
    </source>
</reference>
<proteinExistence type="predicted"/>
<evidence type="ECO:0000313" key="2">
    <source>
        <dbReference type="EMBL" id="MBP2182561.1"/>
    </source>
</evidence>
<name>A0ABS4PVG7_9PSEU</name>
<dbReference type="Proteomes" id="UP000741013">
    <property type="component" value="Unassembled WGS sequence"/>
</dbReference>
<comment type="caution">
    <text evidence="2">The sequence shown here is derived from an EMBL/GenBank/DDBJ whole genome shotgun (WGS) entry which is preliminary data.</text>
</comment>